<dbReference type="CDD" id="cd04590">
    <property type="entry name" value="CBS_pair_CorC_HlyC_assoc"/>
    <property type="match status" value="1"/>
</dbReference>
<evidence type="ECO:0000256" key="3">
    <source>
        <dbReference type="ARBA" id="ARBA00022692"/>
    </source>
</evidence>
<feature type="domain" description="CBS" evidence="11">
    <location>
        <begin position="267"/>
        <end position="324"/>
    </location>
</feature>
<feature type="domain" description="CBS" evidence="11">
    <location>
        <begin position="204"/>
        <end position="264"/>
    </location>
</feature>
<dbReference type="PROSITE" id="PS51371">
    <property type="entry name" value="CBS"/>
    <property type="match status" value="2"/>
</dbReference>
<dbReference type="SUPFAM" id="SSF54631">
    <property type="entry name" value="CBS-domain pair"/>
    <property type="match status" value="1"/>
</dbReference>
<dbReference type="PANTHER" id="PTHR22777">
    <property type="entry name" value="HEMOLYSIN-RELATED"/>
    <property type="match status" value="1"/>
</dbReference>
<keyword evidence="6 8" id="KW-0129">CBS domain</keyword>
<feature type="transmembrane region" description="Helical" evidence="10">
    <location>
        <begin position="59"/>
        <end position="83"/>
    </location>
</feature>
<dbReference type="InterPro" id="IPR036318">
    <property type="entry name" value="FAD-bd_PCMH-like_sf"/>
</dbReference>
<evidence type="ECO:0000313" key="14">
    <source>
        <dbReference type="Proteomes" id="UP000005753"/>
    </source>
</evidence>
<dbReference type="InterPro" id="IPR046342">
    <property type="entry name" value="CBS_dom_sf"/>
</dbReference>
<reference evidence="13 14" key="2">
    <citation type="submission" date="2012-02" db="EMBL/GenBank/DDBJ databases">
        <title>Improved High-Quality Draft sequence of Eubacterium cellulosolvens 6.</title>
        <authorList>
            <consortium name="US DOE Joint Genome Institute"/>
            <person name="Lucas S."/>
            <person name="Han J."/>
            <person name="Lapidus A."/>
            <person name="Cheng J.-F."/>
            <person name="Goodwin L."/>
            <person name="Pitluck S."/>
            <person name="Peters L."/>
            <person name="Mikhailova N."/>
            <person name="Gu W."/>
            <person name="Detter J.C."/>
            <person name="Han C."/>
            <person name="Tapia R."/>
            <person name="Land M."/>
            <person name="Hauser L."/>
            <person name="Kyrpides N."/>
            <person name="Ivanova N."/>
            <person name="Pagani I."/>
            <person name="Johnson E."/>
            <person name="Mukhopadhyay B."/>
            <person name="Anderson I."/>
            <person name="Woyke T."/>
        </authorList>
    </citation>
    <scope>NUCLEOTIDE SEQUENCE [LARGE SCALE GENOMIC DNA]</scope>
    <source>
        <strain evidence="13 14">6</strain>
    </source>
</reference>
<dbReference type="Pfam" id="PF00571">
    <property type="entry name" value="CBS"/>
    <property type="match status" value="2"/>
</dbReference>
<dbReference type="AlphaFoldDB" id="I5ATD4"/>
<dbReference type="SMART" id="SM00116">
    <property type="entry name" value="CBS"/>
    <property type="match status" value="2"/>
</dbReference>
<dbReference type="InterPro" id="IPR016169">
    <property type="entry name" value="FAD-bd_PCMH_sub2"/>
</dbReference>
<dbReference type="InterPro" id="IPR005170">
    <property type="entry name" value="Transptr-assoc_dom"/>
</dbReference>
<dbReference type="Gene3D" id="3.30.465.10">
    <property type="match status" value="1"/>
</dbReference>
<evidence type="ECO:0000259" key="11">
    <source>
        <dbReference type="PROSITE" id="PS51371"/>
    </source>
</evidence>
<feature type="transmembrane region" description="Helical" evidence="10">
    <location>
        <begin position="90"/>
        <end position="109"/>
    </location>
</feature>
<dbReference type="SMART" id="SM01091">
    <property type="entry name" value="CorC_HlyC"/>
    <property type="match status" value="1"/>
</dbReference>
<evidence type="ECO:0000256" key="4">
    <source>
        <dbReference type="ARBA" id="ARBA00022737"/>
    </source>
</evidence>
<comment type="similarity">
    <text evidence="2">Belongs to the UPF0053 family.</text>
</comment>
<dbReference type="eggNOG" id="COG1253">
    <property type="taxonomic scope" value="Bacteria"/>
</dbReference>
<feature type="domain" description="CNNM transmembrane" evidence="12">
    <location>
        <begin position="1"/>
        <end position="185"/>
    </location>
</feature>
<dbReference type="Pfam" id="PF03471">
    <property type="entry name" value="CorC_HlyC"/>
    <property type="match status" value="1"/>
</dbReference>
<comment type="subcellular location">
    <subcellularLocation>
        <location evidence="1">Membrane</location>
        <topology evidence="1">Multi-pass membrane protein</topology>
    </subcellularLocation>
</comment>
<proteinExistence type="inferred from homology"/>
<dbReference type="Pfam" id="PF01595">
    <property type="entry name" value="CNNM"/>
    <property type="match status" value="1"/>
</dbReference>
<feature type="transmembrane region" description="Helical" evidence="10">
    <location>
        <begin position="121"/>
        <end position="147"/>
    </location>
</feature>
<evidence type="ECO:0000256" key="1">
    <source>
        <dbReference type="ARBA" id="ARBA00004141"/>
    </source>
</evidence>
<feature type="transmembrane region" description="Helical" evidence="10">
    <location>
        <begin position="5"/>
        <end position="22"/>
    </location>
</feature>
<evidence type="ECO:0000256" key="7">
    <source>
        <dbReference type="ARBA" id="ARBA00023136"/>
    </source>
</evidence>
<keyword evidence="3 9" id="KW-0812">Transmembrane</keyword>
<evidence type="ECO:0000256" key="9">
    <source>
        <dbReference type="PROSITE-ProRule" id="PRU01193"/>
    </source>
</evidence>
<gene>
    <name evidence="13" type="ORF">EubceDRAFT1_1241</name>
</gene>
<dbReference type="HOGENOM" id="CLU_015237_4_1_9"/>
<dbReference type="InterPro" id="IPR000644">
    <property type="entry name" value="CBS_dom"/>
</dbReference>
<dbReference type="PANTHER" id="PTHR22777:SF17">
    <property type="entry name" value="UPF0053 PROTEIN SLL0260"/>
    <property type="match status" value="1"/>
</dbReference>
<dbReference type="EMBL" id="CM001487">
    <property type="protein sequence ID" value="EIM57057.1"/>
    <property type="molecule type" value="Genomic_DNA"/>
</dbReference>
<protein>
    <submittedName>
        <fullName evidence="13">CBS domain-containing protein</fullName>
    </submittedName>
</protein>
<sequence length="424" mass="47240">MDDGIGLLIIVVCVVISAFFSATETAYNSLNRVRIKALAEDGKKKAKLVRNLLENYDKLLSTILIGNNIVNIAATSVATVICVRKFGEDAGSGISTVIITIVLLVFGEISPKTIAKGSADAFSMGVAGVMQFLMTLMTPLTFVFGLWQKLCMKVFKPKHDVSVTDEEILMYVKTAEEEGEIDNQESALIHNSIDFNEIQAGAILTPRVDLEAVSSDASKEDVAGVFAETGYSRLPVYDEDVDHIIGVIYLKDFYNKIFQNDRTLKSIVRPVIFTTEHRPIGDLFRELQKKKIHMAVVVDEYGGTLGIVTMEDILEELVGEIWDEHEEVEPEFIETAENEYVVLGSMNLDKLFEKLGLEIDEDEETSTLSGWLINETGEMPKRGDVIELNGMKIRILVIDDHVIEKVKIYLPTESEEDTEKSTEN</sequence>
<evidence type="ECO:0000256" key="5">
    <source>
        <dbReference type="ARBA" id="ARBA00022989"/>
    </source>
</evidence>
<dbReference type="Proteomes" id="UP000005753">
    <property type="component" value="Chromosome"/>
</dbReference>
<dbReference type="Gene3D" id="3.10.580.10">
    <property type="entry name" value="CBS-domain"/>
    <property type="match status" value="1"/>
</dbReference>
<reference evidence="13 14" key="1">
    <citation type="submission" date="2010-08" db="EMBL/GenBank/DDBJ databases">
        <authorList>
            <consortium name="US DOE Joint Genome Institute (JGI-PGF)"/>
            <person name="Lucas S."/>
            <person name="Copeland A."/>
            <person name="Lapidus A."/>
            <person name="Cheng J.-F."/>
            <person name="Bruce D."/>
            <person name="Goodwin L."/>
            <person name="Pitluck S."/>
            <person name="Land M.L."/>
            <person name="Hauser L."/>
            <person name="Chang Y.-J."/>
            <person name="Anderson I.J."/>
            <person name="Johnson E."/>
            <person name="Mulhopadhyay B."/>
            <person name="Kyrpides N."/>
            <person name="Woyke T.J."/>
        </authorList>
    </citation>
    <scope>NUCLEOTIDE SEQUENCE [LARGE SCALE GENOMIC DNA]</scope>
    <source>
        <strain evidence="13 14">6</strain>
    </source>
</reference>
<dbReference type="STRING" id="633697.EubceDRAFT1_1241"/>
<dbReference type="SUPFAM" id="SSF56176">
    <property type="entry name" value="FAD-binding/transporter-associated domain-like"/>
    <property type="match status" value="1"/>
</dbReference>
<evidence type="ECO:0000259" key="12">
    <source>
        <dbReference type="PROSITE" id="PS51846"/>
    </source>
</evidence>
<evidence type="ECO:0000313" key="13">
    <source>
        <dbReference type="EMBL" id="EIM57057.1"/>
    </source>
</evidence>
<dbReference type="GO" id="GO:0005886">
    <property type="term" value="C:plasma membrane"/>
    <property type="evidence" value="ECO:0007669"/>
    <property type="project" value="TreeGrafter"/>
</dbReference>
<dbReference type="FunFam" id="3.10.580.10:FF:000002">
    <property type="entry name" value="Magnesium/cobalt efflux protein CorC"/>
    <property type="match status" value="1"/>
</dbReference>
<keyword evidence="14" id="KW-1185">Reference proteome</keyword>
<dbReference type="InterPro" id="IPR002550">
    <property type="entry name" value="CNNM"/>
</dbReference>
<accession>I5ATD4</accession>
<keyword evidence="7 9" id="KW-0472">Membrane</keyword>
<dbReference type="GO" id="GO:0050660">
    <property type="term" value="F:flavin adenine dinucleotide binding"/>
    <property type="evidence" value="ECO:0007669"/>
    <property type="project" value="InterPro"/>
</dbReference>
<keyword evidence="4" id="KW-0677">Repeat</keyword>
<dbReference type="InterPro" id="IPR044751">
    <property type="entry name" value="Ion_transp-like_CBS"/>
</dbReference>
<organism evidence="13 14">
    <name type="scientific">Eubacterium cellulosolvens (strain ATCC 43171 / JCM 9499 / 6)</name>
    <name type="common">Cillobacterium cellulosolvens</name>
    <dbReference type="NCBI Taxonomy" id="633697"/>
    <lineage>
        <taxon>Bacteria</taxon>
        <taxon>Bacillati</taxon>
        <taxon>Bacillota</taxon>
        <taxon>Clostridia</taxon>
        <taxon>Eubacteriales</taxon>
        <taxon>Eubacteriaceae</taxon>
        <taxon>Eubacterium</taxon>
    </lineage>
</organism>
<evidence type="ECO:0000256" key="2">
    <source>
        <dbReference type="ARBA" id="ARBA00006337"/>
    </source>
</evidence>
<dbReference type="OrthoDB" id="9798188at2"/>
<evidence type="ECO:0000256" key="10">
    <source>
        <dbReference type="SAM" id="Phobius"/>
    </source>
</evidence>
<keyword evidence="5 9" id="KW-1133">Transmembrane helix</keyword>
<evidence type="ECO:0000256" key="8">
    <source>
        <dbReference type="PROSITE-ProRule" id="PRU00703"/>
    </source>
</evidence>
<evidence type="ECO:0000256" key="6">
    <source>
        <dbReference type="ARBA" id="ARBA00023122"/>
    </source>
</evidence>
<dbReference type="PROSITE" id="PS51846">
    <property type="entry name" value="CNNM"/>
    <property type="match status" value="1"/>
</dbReference>
<name>I5ATD4_EUBC6</name>